<dbReference type="AlphaFoldDB" id="A0AAV4WRP3"/>
<name>A0AAV4WRP3_CAEEX</name>
<comment type="caution">
    <text evidence="1">The sequence shown here is derived from an EMBL/GenBank/DDBJ whole genome shotgun (WGS) entry which is preliminary data.</text>
</comment>
<reference evidence="1 2" key="1">
    <citation type="submission" date="2021-06" db="EMBL/GenBank/DDBJ databases">
        <title>Caerostris extrusa draft genome.</title>
        <authorList>
            <person name="Kono N."/>
            <person name="Arakawa K."/>
        </authorList>
    </citation>
    <scope>NUCLEOTIDE SEQUENCE [LARGE SCALE GENOMIC DNA]</scope>
</reference>
<organism evidence="1 2">
    <name type="scientific">Caerostris extrusa</name>
    <name type="common">Bark spider</name>
    <name type="synonym">Caerostris bankana</name>
    <dbReference type="NCBI Taxonomy" id="172846"/>
    <lineage>
        <taxon>Eukaryota</taxon>
        <taxon>Metazoa</taxon>
        <taxon>Ecdysozoa</taxon>
        <taxon>Arthropoda</taxon>
        <taxon>Chelicerata</taxon>
        <taxon>Arachnida</taxon>
        <taxon>Araneae</taxon>
        <taxon>Araneomorphae</taxon>
        <taxon>Entelegynae</taxon>
        <taxon>Araneoidea</taxon>
        <taxon>Araneidae</taxon>
        <taxon>Caerostris</taxon>
    </lineage>
</organism>
<evidence type="ECO:0000313" key="1">
    <source>
        <dbReference type="EMBL" id="GIY84270.1"/>
    </source>
</evidence>
<proteinExistence type="predicted"/>
<gene>
    <name evidence="1" type="ORF">CEXT_333371</name>
</gene>
<sequence>MTEREPMGFSAKKWQQLTKNIRVYLKKQMTMYLLCASIVRIHSSTHLKVLFRPKREECRYVYAPVTRMLSDCICKERLGFAGDGFGFFSSS</sequence>
<accession>A0AAV4WRP3</accession>
<dbReference type="Proteomes" id="UP001054945">
    <property type="component" value="Unassembled WGS sequence"/>
</dbReference>
<keyword evidence="2" id="KW-1185">Reference proteome</keyword>
<dbReference type="EMBL" id="BPLR01016496">
    <property type="protein sequence ID" value="GIY84270.1"/>
    <property type="molecule type" value="Genomic_DNA"/>
</dbReference>
<evidence type="ECO:0000313" key="2">
    <source>
        <dbReference type="Proteomes" id="UP001054945"/>
    </source>
</evidence>
<protein>
    <submittedName>
        <fullName evidence="1">Uncharacterized protein</fullName>
    </submittedName>
</protein>